<gene>
    <name evidence="9" type="ORF">C7378_2482</name>
</gene>
<reference evidence="9 10" key="1">
    <citation type="submission" date="2019-03" db="EMBL/GenBank/DDBJ databases">
        <title>Genomic Encyclopedia of Type Strains, Phase IV (KMG-IV): sequencing the most valuable type-strain genomes for metagenomic binning, comparative biology and taxonomic classification.</title>
        <authorList>
            <person name="Goeker M."/>
        </authorList>
    </citation>
    <scope>NUCLEOTIDE SEQUENCE [LARGE SCALE GENOMIC DNA]</scope>
    <source>
        <strain evidence="9 10">DSM 103428</strain>
    </source>
</reference>
<keyword evidence="6" id="KW-0472">Membrane</keyword>
<organism evidence="9 10">
    <name type="scientific">Acidipila rosea</name>
    <dbReference type="NCBI Taxonomy" id="768535"/>
    <lineage>
        <taxon>Bacteria</taxon>
        <taxon>Pseudomonadati</taxon>
        <taxon>Acidobacteriota</taxon>
        <taxon>Terriglobia</taxon>
        <taxon>Terriglobales</taxon>
        <taxon>Acidobacteriaceae</taxon>
        <taxon>Acidipila</taxon>
    </lineage>
</organism>
<keyword evidence="3" id="KW-0813">Transport</keyword>
<dbReference type="SUPFAM" id="SSF56954">
    <property type="entry name" value="Outer membrane efflux proteins (OEP)"/>
    <property type="match status" value="1"/>
</dbReference>
<accession>A0A4V2PV07</accession>
<evidence type="ECO:0000256" key="1">
    <source>
        <dbReference type="ARBA" id="ARBA00004442"/>
    </source>
</evidence>
<dbReference type="RefSeq" id="WP_165876795.1">
    <property type="nucleotide sequence ID" value="NZ_SMGK01000004.1"/>
</dbReference>
<dbReference type="GO" id="GO:0015562">
    <property type="term" value="F:efflux transmembrane transporter activity"/>
    <property type="evidence" value="ECO:0007669"/>
    <property type="project" value="InterPro"/>
</dbReference>
<dbReference type="EMBL" id="SMGK01000004">
    <property type="protein sequence ID" value="TCK71861.1"/>
    <property type="molecule type" value="Genomic_DNA"/>
</dbReference>
<dbReference type="Gene3D" id="1.20.1600.10">
    <property type="entry name" value="Outer membrane efflux proteins (OEP)"/>
    <property type="match status" value="1"/>
</dbReference>
<name>A0A4V2PV07_9BACT</name>
<evidence type="ECO:0000313" key="9">
    <source>
        <dbReference type="EMBL" id="TCK71861.1"/>
    </source>
</evidence>
<evidence type="ECO:0000256" key="6">
    <source>
        <dbReference type="ARBA" id="ARBA00023136"/>
    </source>
</evidence>
<evidence type="ECO:0000256" key="2">
    <source>
        <dbReference type="ARBA" id="ARBA00007613"/>
    </source>
</evidence>
<evidence type="ECO:0000256" key="3">
    <source>
        <dbReference type="ARBA" id="ARBA00022448"/>
    </source>
</evidence>
<sequence>MASRIKIATSGFWSALRLAALLAASTLFLSAPPVTAQTSFNSAIGLALKSDPRIKLAEDDVHKAEVNLETLKAAFVPSISGNIGAGPSYGITTSVPTIFTLHAQSLIMNSSQLGFIRAAHAGIDASKASLRDIKEQVEEDVAISYLSLCEAQEKNTVLEEELEHAQRLATILEERVSAGENSEMELKQTRRTLLQVQLQRLQGNDQMASLRNHLSQLLGIPTEQLEIASSTIPPVPSFDLAGQNTEVHDFDTPSIVSAEADAHSKSEQARADSHYTWRPQIGFAAEYGRISPFNGASTYYNLNGNYNTAYAAVQVQIPFFDKTHKANARAALIEAQHAAHTVQLLRDQQQNASVDLRHSIEELSVKEQLAVVDQGLANDQLNIVLVQLQAGSGRKGVAPMTPIDEQKARIQERIDYMGVLDDRLQLQESEIRLLRQTGSLQNWIDSAISSATPSK</sequence>
<dbReference type="PANTHER" id="PTHR30026">
    <property type="entry name" value="OUTER MEMBRANE PROTEIN TOLC"/>
    <property type="match status" value="1"/>
</dbReference>
<protein>
    <submittedName>
        <fullName evidence="9">Outer membrane protein TolC</fullName>
    </submittedName>
</protein>
<keyword evidence="7" id="KW-0998">Cell outer membrane</keyword>
<dbReference type="AlphaFoldDB" id="A0A4V2PV07"/>
<comment type="caution">
    <text evidence="9">The sequence shown here is derived from an EMBL/GenBank/DDBJ whole genome shotgun (WGS) entry which is preliminary data.</text>
</comment>
<keyword evidence="8" id="KW-0732">Signal</keyword>
<dbReference type="GO" id="GO:0009279">
    <property type="term" value="C:cell outer membrane"/>
    <property type="evidence" value="ECO:0007669"/>
    <property type="project" value="UniProtKB-SubCell"/>
</dbReference>
<keyword evidence="4" id="KW-1134">Transmembrane beta strand</keyword>
<feature type="signal peptide" evidence="8">
    <location>
        <begin position="1"/>
        <end position="36"/>
    </location>
</feature>
<keyword evidence="5" id="KW-0812">Transmembrane</keyword>
<dbReference type="Proteomes" id="UP000295210">
    <property type="component" value="Unassembled WGS sequence"/>
</dbReference>
<comment type="similarity">
    <text evidence="2">Belongs to the outer membrane factor (OMF) (TC 1.B.17) family.</text>
</comment>
<keyword evidence="10" id="KW-1185">Reference proteome</keyword>
<dbReference type="PANTHER" id="PTHR30026:SF20">
    <property type="entry name" value="OUTER MEMBRANE PROTEIN TOLC"/>
    <property type="match status" value="1"/>
</dbReference>
<proteinExistence type="inferred from homology"/>
<dbReference type="Pfam" id="PF02321">
    <property type="entry name" value="OEP"/>
    <property type="match status" value="1"/>
</dbReference>
<comment type="subcellular location">
    <subcellularLocation>
        <location evidence="1">Cell outer membrane</location>
    </subcellularLocation>
</comment>
<dbReference type="InterPro" id="IPR051906">
    <property type="entry name" value="TolC-like"/>
</dbReference>
<dbReference type="GO" id="GO:1990281">
    <property type="term" value="C:efflux pump complex"/>
    <property type="evidence" value="ECO:0007669"/>
    <property type="project" value="TreeGrafter"/>
</dbReference>
<evidence type="ECO:0000313" key="10">
    <source>
        <dbReference type="Proteomes" id="UP000295210"/>
    </source>
</evidence>
<evidence type="ECO:0000256" key="4">
    <source>
        <dbReference type="ARBA" id="ARBA00022452"/>
    </source>
</evidence>
<dbReference type="InterPro" id="IPR003423">
    <property type="entry name" value="OMP_efflux"/>
</dbReference>
<dbReference type="GO" id="GO:0015288">
    <property type="term" value="F:porin activity"/>
    <property type="evidence" value="ECO:0007669"/>
    <property type="project" value="TreeGrafter"/>
</dbReference>
<feature type="chain" id="PRO_5020567073" evidence="8">
    <location>
        <begin position="37"/>
        <end position="455"/>
    </location>
</feature>
<evidence type="ECO:0000256" key="8">
    <source>
        <dbReference type="SAM" id="SignalP"/>
    </source>
</evidence>
<evidence type="ECO:0000256" key="5">
    <source>
        <dbReference type="ARBA" id="ARBA00022692"/>
    </source>
</evidence>
<evidence type="ECO:0000256" key="7">
    <source>
        <dbReference type="ARBA" id="ARBA00023237"/>
    </source>
</evidence>